<gene>
    <name evidence="1" type="ORF">ABN16_12040</name>
</gene>
<proteinExistence type="predicted"/>
<evidence type="ECO:0000313" key="2">
    <source>
        <dbReference type="Proteomes" id="UP000036000"/>
    </source>
</evidence>
<sequence length="106" mass="12557">MDSFLNFFQSIYEDEGMLYFDFAMGREFDEWFNHMKKVVLSGKLTSIERDLLEQLLEVLVSPNKKINLLDELGISIDDLDLAFARLEYYGLVKYWVEDETEKKVDV</sequence>
<protein>
    <submittedName>
        <fullName evidence="1">Uncharacterized protein</fullName>
    </submittedName>
</protein>
<dbReference type="EMBL" id="CP012033">
    <property type="protein sequence ID" value="AKP65659.1"/>
    <property type="molecule type" value="Genomic_DNA"/>
</dbReference>
<reference evidence="1 2" key="1">
    <citation type="submission" date="2015-07" db="EMBL/GenBank/DDBJ databases">
        <title>Lactobacillus korensis/26-25/ whole genome sequencing.</title>
        <authorList>
            <person name="Kim M.K."/>
            <person name="Im W.-T."/>
            <person name="Srinivasan S."/>
            <person name="Lee J.-J."/>
        </authorList>
    </citation>
    <scope>NUCLEOTIDE SEQUENCE [LARGE SCALE GENOMIC DNA]</scope>
    <source>
        <strain evidence="1 2">26-25</strain>
    </source>
</reference>
<accession>A0AAC8UXZ7</accession>
<dbReference type="AlphaFoldDB" id="A0AAC8UXZ7"/>
<keyword evidence="2" id="KW-1185">Reference proteome</keyword>
<evidence type="ECO:0000313" key="1">
    <source>
        <dbReference type="EMBL" id="AKP65659.1"/>
    </source>
</evidence>
<organism evidence="1 2">
    <name type="scientific">Levilactobacillus koreensis</name>
    <dbReference type="NCBI Taxonomy" id="637971"/>
    <lineage>
        <taxon>Bacteria</taxon>
        <taxon>Bacillati</taxon>
        <taxon>Bacillota</taxon>
        <taxon>Bacilli</taxon>
        <taxon>Lactobacillales</taxon>
        <taxon>Lactobacillaceae</taxon>
        <taxon>Levilactobacillus</taxon>
    </lineage>
</organism>
<dbReference type="KEGG" id="lko:ABN16_12040"/>
<name>A0AAC8UXZ7_9LACO</name>
<dbReference type="RefSeq" id="WP_048735940.1">
    <property type="nucleotide sequence ID" value="NZ_CP012033.1"/>
</dbReference>
<dbReference type="Proteomes" id="UP000036000">
    <property type="component" value="Chromosome"/>
</dbReference>